<keyword evidence="2" id="KW-1185">Reference proteome</keyword>
<name>A0A150GN00_GONPE</name>
<dbReference type="Proteomes" id="UP000075714">
    <property type="component" value="Unassembled WGS sequence"/>
</dbReference>
<dbReference type="STRING" id="33097.A0A150GN00"/>
<evidence type="ECO:0000313" key="2">
    <source>
        <dbReference type="Proteomes" id="UP000075714"/>
    </source>
</evidence>
<dbReference type="OrthoDB" id="543108at2759"/>
<sequence length="175" mass="19590">MEFWRLVQRPQRHHNLVVKLMRDLESGYFAVPRHYDVLASYRTEPLMPAKAAIPAHVELYEKPLMRRFLKAYPEAKAEPVALSSFRPSTARRFAHREAQLATQHVGKGESRFGIAEREMAEPLAEMRRRALGELASAASPLEFMQLQEQEQLDAGMAALAAQGGSGAPGRLGPGR</sequence>
<accession>A0A150GN00</accession>
<comment type="caution">
    <text evidence="1">The sequence shown here is derived from an EMBL/GenBank/DDBJ whole genome shotgun (WGS) entry which is preliminary data.</text>
</comment>
<protein>
    <submittedName>
        <fullName evidence="1">Uncharacterized protein</fullName>
    </submittedName>
</protein>
<dbReference type="PANTHER" id="PTHR35693">
    <property type="entry name" value="EXPRESSED PROTEIN"/>
    <property type="match status" value="1"/>
</dbReference>
<evidence type="ECO:0000313" key="1">
    <source>
        <dbReference type="EMBL" id="KXZ51246.1"/>
    </source>
</evidence>
<gene>
    <name evidence="1" type="ORF">GPECTOR_13g733</name>
</gene>
<reference evidence="2" key="1">
    <citation type="journal article" date="2016" name="Nat. Commun.">
        <title>The Gonium pectorale genome demonstrates co-option of cell cycle regulation during the evolution of multicellularity.</title>
        <authorList>
            <person name="Hanschen E.R."/>
            <person name="Marriage T.N."/>
            <person name="Ferris P.J."/>
            <person name="Hamaji T."/>
            <person name="Toyoda A."/>
            <person name="Fujiyama A."/>
            <person name="Neme R."/>
            <person name="Noguchi H."/>
            <person name="Minakuchi Y."/>
            <person name="Suzuki M."/>
            <person name="Kawai-Toyooka H."/>
            <person name="Smith D.R."/>
            <person name="Sparks H."/>
            <person name="Anderson J."/>
            <person name="Bakaric R."/>
            <person name="Luria V."/>
            <person name="Karger A."/>
            <person name="Kirschner M.W."/>
            <person name="Durand P.M."/>
            <person name="Michod R.E."/>
            <person name="Nozaki H."/>
            <person name="Olson B.J."/>
        </authorList>
    </citation>
    <scope>NUCLEOTIDE SEQUENCE [LARGE SCALE GENOMIC DNA]</scope>
    <source>
        <strain evidence="2">NIES-2863</strain>
    </source>
</reference>
<organism evidence="1 2">
    <name type="scientific">Gonium pectorale</name>
    <name type="common">Green alga</name>
    <dbReference type="NCBI Taxonomy" id="33097"/>
    <lineage>
        <taxon>Eukaryota</taxon>
        <taxon>Viridiplantae</taxon>
        <taxon>Chlorophyta</taxon>
        <taxon>core chlorophytes</taxon>
        <taxon>Chlorophyceae</taxon>
        <taxon>CS clade</taxon>
        <taxon>Chlamydomonadales</taxon>
        <taxon>Volvocaceae</taxon>
        <taxon>Gonium</taxon>
    </lineage>
</organism>
<proteinExistence type="predicted"/>
<dbReference type="AlphaFoldDB" id="A0A150GN00"/>
<dbReference type="PANTHER" id="PTHR35693:SF1">
    <property type="entry name" value="EXPRESSED PROTEIN"/>
    <property type="match status" value="1"/>
</dbReference>
<dbReference type="EMBL" id="LSYV01000014">
    <property type="protein sequence ID" value="KXZ51246.1"/>
    <property type="molecule type" value="Genomic_DNA"/>
</dbReference>